<comment type="caution">
    <text evidence="2">The sequence shown here is derived from an EMBL/GenBank/DDBJ whole genome shotgun (WGS) entry which is preliminary data.</text>
</comment>
<keyword evidence="4" id="KW-1185">Reference proteome</keyword>
<name>A0AAV5VYJ5_9BILA</name>
<evidence type="ECO:0000256" key="1">
    <source>
        <dbReference type="SAM" id="MobiDB-lite"/>
    </source>
</evidence>
<dbReference type="EMBL" id="BTSY01000004">
    <property type="protein sequence ID" value="GMT24695.1"/>
    <property type="molecule type" value="Genomic_DNA"/>
</dbReference>
<evidence type="ECO:0000313" key="4">
    <source>
        <dbReference type="Proteomes" id="UP001432322"/>
    </source>
</evidence>
<protein>
    <submittedName>
        <fullName evidence="2">Uncharacterized protein</fullName>
    </submittedName>
</protein>
<feature type="region of interest" description="Disordered" evidence="1">
    <location>
        <begin position="46"/>
        <end position="80"/>
    </location>
</feature>
<evidence type="ECO:0000313" key="2">
    <source>
        <dbReference type="EMBL" id="GMT24694.1"/>
    </source>
</evidence>
<proteinExistence type="predicted"/>
<reference evidence="2" key="1">
    <citation type="submission" date="2023-10" db="EMBL/GenBank/DDBJ databases">
        <title>Genome assembly of Pristionchus species.</title>
        <authorList>
            <person name="Yoshida K."/>
            <person name="Sommer R.J."/>
        </authorList>
    </citation>
    <scope>NUCLEOTIDE SEQUENCE</scope>
    <source>
        <strain evidence="2">RS5133</strain>
    </source>
</reference>
<dbReference type="EMBL" id="BTSY01000004">
    <property type="protein sequence ID" value="GMT24694.1"/>
    <property type="molecule type" value="Genomic_DNA"/>
</dbReference>
<feature type="non-terminal residue" evidence="2">
    <location>
        <position position="913"/>
    </location>
</feature>
<dbReference type="AlphaFoldDB" id="A0AAV5VYJ5"/>
<gene>
    <name evidence="2" type="ORF">PFISCL1PPCAC_15991</name>
    <name evidence="3" type="ORF">PFISCL1PPCAC_15992</name>
</gene>
<organism evidence="2 4">
    <name type="scientific">Pristionchus fissidentatus</name>
    <dbReference type="NCBI Taxonomy" id="1538716"/>
    <lineage>
        <taxon>Eukaryota</taxon>
        <taxon>Metazoa</taxon>
        <taxon>Ecdysozoa</taxon>
        <taxon>Nematoda</taxon>
        <taxon>Chromadorea</taxon>
        <taxon>Rhabditida</taxon>
        <taxon>Rhabditina</taxon>
        <taxon>Diplogasteromorpha</taxon>
        <taxon>Diplogasteroidea</taxon>
        <taxon>Neodiplogasteridae</taxon>
        <taxon>Pristionchus</taxon>
    </lineage>
</organism>
<dbReference type="Proteomes" id="UP001432322">
    <property type="component" value="Unassembled WGS sequence"/>
</dbReference>
<sequence>MGSSIDNASLGDGDGLNEVLGELVDVEVENLTTSLTDQTRSLAVGTGEANCSSSSPSVCTPPSHTRLPSRGKNGGTPRGPLTIPTPLTSLLIVGTSELGLLLSIEVSAESALLVLVVLAHLDLGGVSVEVDSDVIEFDNNHLVLLVDTGLLESLDSLDLLSINGDTHLLSLLVHLEFDDRLGRDDLHLLLLSVRRDLLEKDGERRLLGRAVLSEDRVASGQGSAVDDVIERVDLAGLNGALGLGLLKKGRSELGDGTDGSHGLATDVHDTKGIGETEITEDDLLGGSLDGKVGILASLGLESQLGAHDSLLVVTEFDRTSHGALDVVLGDNLVLVEHGSFDETRVLLDGAHLVLLALDLHLENVLLVGSPTGVDRDGELTVLLGEEFLEGRGHLGVEHLDGRLDSPVTGLLLEEGSNESLHLQLAVSHLVVADGVQFDLGLAFLAGSDRLDLSHHTVGVSLVALVGLDVLVEGSTTLFLILDVLLVILSLEVLLVVLLVESVHLGFLHSRVLVEDGLLLGLDVGASLLGPDTNEGDGAGLELDETAGFLGEGEGGLDLELLVPVHLSGHLEGHVDIDRVEELDSEVENGELHLDLGDVSGSESGAGLKTETESIDGLAVLGLELNLDETVDLEDGGHLAGVDKRRSHRVDDGTSALVDEGREDSVEAESLGEDGLDLAELNSSIADDGLDDLGNDFLVDGEKGVVHVTESDVDQSVGVLLLLLARDDGELGEESTEDLGGLEGGGSLSTDDHLLESLLVNLLDEVVQHLVDVVLGESDLGEVLVPLSGEGGLEGGHDLLGKHRVVGEESGPVEGETGLGLLVEESPVLVGGGDHLAGLLTDHSEGSLDGISHGLLARNLGAGKMVESLVDEGVHLGGGLVLELVGDLFDDRLLGNGLHDLVEGSDSHLGMLTS</sequence>
<feature type="region of interest" description="Disordered" evidence="1">
    <location>
        <begin position="650"/>
        <end position="670"/>
    </location>
</feature>
<accession>A0AAV5VYJ5</accession>
<evidence type="ECO:0000313" key="3">
    <source>
        <dbReference type="EMBL" id="GMT24695.1"/>
    </source>
</evidence>
<feature type="compositionally biased region" description="Low complexity" evidence="1">
    <location>
        <begin position="51"/>
        <end position="63"/>
    </location>
</feature>